<accession>A0A1H3ZBF1</accession>
<dbReference type="GO" id="GO:0016020">
    <property type="term" value="C:membrane"/>
    <property type="evidence" value="ECO:0007669"/>
    <property type="project" value="GOC"/>
</dbReference>
<evidence type="ECO:0000256" key="6">
    <source>
        <dbReference type="ARBA" id="ARBA00023160"/>
    </source>
</evidence>
<organism evidence="10 11">
    <name type="scientific">Rubrimonas cliftonensis</name>
    <dbReference type="NCBI Taxonomy" id="89524"/>
    <lineage>
        <taxon>Bacteria</taxon>
        <taxon>Pseudomonadati</taxon>
        <taxon>Pseudomonadota</taxon>
        <taxon>Alphaproteobacteria</taxon>
        <taxon>Rhodobacterales</taxon>
        <taxon>Paracoccaceae</taxon>
        <taxon>Rubrimonas</taxon>
    </lineage>
</organism>
<dbReference type="AlphaFoldDB" id="A0A1H3ZBF1"/>
<feature type="domain" description="Carrier" evidence="9">
    <location>
        <begin position="1"/>
        <end position="83"/>
    </location>
</feature>
<dbReference type="PROSITE" id="PS00012">
    <property type="entry name" value="PHOSPHOPANTETHEINE"/>
    <property type="match status" value="1"/>
</dbReference>
<name>A0A1H3ZBF1_9RHOB</name>
<dbReference type="InterPro" id="IPR036736">
    <property type="entry name" value="ACP-like_sf"/>
</dbReference>
<dbReference type="InterPro" id="IPR003231">
    <property type="entry name" value="ACP"/>
</dbReference>
<evidence type="ECO:0000256" key="2">
    <source>
        <dbReference type="ARBA" id="ARBA00022516"/>
    </source>
</evidence>
<evidence type="ECO:0000256" key="7">
    <source>
        <dbReference type="ARBA" id="ARBA00024328"/>
    </source>
</evidence>
<protein>
    <recommendedName>
        <fullName evidence="8">Acyl carrier protein AcpXL</fullName>
    </recommendedName>
</protein>
<dbReference type="InterPro" id="IPR006162">
    <property type="entry name" value="Ppantetheine_attach_site"/>
</dbReference>
<keyword evidence="3" id="KW-0597">Phosphoprotein</keyword>
<evidence type="ECO:0000256" key="4">
    <source>
        <dbReference type="ARBA" id="ARBA00022832"/>
    </source>
</evidence>
<dbReference type="Pfam" id="PF00550">
    <property type="entry name" value="PP-binding"/>
    <property type="match status" value="1"/>
</dbReference>
<keyword evidence="6" id="KW-0275">Fatty acid biosynthesis</keyword>
<dbReference type="PROSITE" id="PS50075">
    <property type="entry name" value="CARRIER"/>
    <property type="match status" value="1"/>
</dbReference>
<comment type="pathway">
    <text evidence="7">Glycolipid biosynthesis; KDO(2)-lipid A biosynthesis.</text>
</comment>
<dbReference type="STRING" id="89524.SAMN05444370_103459"/>
<reference evidence="10 11" key="1">
    <citation type="submission" date="2016-10" db="EMBL/GenBank/DDBJ databases">
        <authorList>
            <person name="de Groot N.N."/>
        </authorList>
    </citation>
    <scope>NUCLEOTIDE SEQUENCE [LARGE SCALE GENOMIC DNA]</scope>
    <source>
        <strain evidence="10 11">DSM 15345</strain>
    </source>
</reference>
<evidence type="ECO:0000313" key="10">
    <source>
        <dbReference type="EMBL" id="SEA20662.1"/>
    </source>
</evidence>
<evidence type="ECO:0000313" key="11">
    <source>
        <dbReference type="Proteomes" id="UP000198703"/>
    </source>
</evidence>
<dbReference type="SUPFAM" id="SSF47336">
    <property type="entry name" value="ACP-like"/>
    <property type="match status" value="1"/>
</dbReference>
<evidence type="ECO:0000259" key="9">
    <source>
        <dbReference type="PROSITE" id="PS50075"/>
    </source>
</evidence>
<dbReference type="GO" id="GO:0000035">
    <property type="term" value="F:acyl binding"/>
    <property type="evidence" value="ECO:0007669"/>
    <property type="project" value="TreeGrafter"/>
</dbReference>
<evidence type="ECO:0000256" key="1">
    <source>
        <dbReference type="ARBA" id="ARBA00022450"/>
    </source>
</evidence>
<dbReference type="InterPro" id="IPR009081">
    <property type="entry name" value="PP-bd_ACP"/>
</dbReference>
<keyword evidence="5" id="KW-0443">Lipid metabolism</keyword>
<proteinExistence type="predicted"/>
<dbReference type="GO" id="GO:0005829">
    <property type="term" value="C:cytosol"/>
    <property type="evidence" value="ECO:0007669"/>
    <property type="project" value="TreeGrafter"/>
</dbReference>
<keyword evidence="1" id="KW-0596">Phosphopantetheine</keyword>
<evidence type="ECO:0000256" key="3">
    <source>
        <dbReference type="ARBA" id="ARBA00022553"/>
    </source>
</evidence>
<dbReference type="OrthoDB" id="9806381at2"/>
<dbReference type="EMBL" id="FNQM01000003">
    <property type="protein sequence ID" value="SEA20662.1"/>
    <property type="molecule type" value="Genomic_DNA"/>
</dbReference>
<keyword evidence="11" id="KW-1185">Reference proteome</keyword>
<dbReference type="RefSeq" id="WP_093251260.1">
    <property type="nucleotide sequence ID" value="NZ_FNQM01000003.1"/>
</dbReference>
<dbReference type="GO" id="GO:0000036">
    <property type="term" value="F:acyl carrier activity"/>
    <property type="evidence" value="ECO:0007669"/>
    <property type="project" value="TreeGrafter"/>
</dbReference>
<dbReference type="GO" id="GO:0009245">
    <property type="term" value="P:lipid A biosynthetic process"/>
    <property type="evidence" value="ECO:0007669"/>
    <property type="project" value="TreeGrafter"/>
</dbReference>
<dbReference type="PANTHER" id="PTHR20863">
    <property type="entry name" value="ACYL CARRIER PROTEIN"/>
    <property type="match status" value="1"/>
</dbReference>
<keyword evidence="4" id="KW-0276">Fatty acid metabolism</keyword>
<keyword evidence="2" id="KW-0444">Lipid biosynthesis</keyword>
<dbReference type="PANTHER" id="PTHR20863:SF76">
    <property type="entry name" value="CARRIER DOMAIN-CONTAINING PROTEIN"/>
    <property type="match status" value="1"/>
</dbReference>
<dbReference type="Proteomes" id="UP000198703">
    <property type="component" value="Unassembled WGS sequence"/>
</dbReference>
<dbReference type="Gene3D" id="1.10.1200.10">
    <property type="entry name" value="ACP-like"/>
    <property type="match status" value="1"/>
</dbReference>
<sequence length="87" mass="9470">MTDDVARKIIAIIAEQAMLEPHEVTLDASPEQLGVDSLGLVEIVFAIEEAFDISIPYNANDPAASEFDISSVDKIVEAVRRLITEQA</sequence>
<evidence type="ECO:0000256" key="8">
    <source>
        <dbReference type="ARBA" id="ARBA00024402"/>
    </source>
</evidence>
<evidence type="ECO:0000256" key="5">
    <source>
        <dbReference type="ARBA" id="ARBA00023098"/>
    </source>
</evidence>
<gene>
    <name evidence="10" type="ORF">SAMN05444370_103459</name>
</gene>